<reference evidence="1 2" key="1">
    <citation type="journal article" date="2021" name="Hortic Res">
        <title>Chromosome-scale assembly of the Dendrobium chrysotoxum genome enhances the understanding of orchid evolution.</title>
        <authorList>
            <person name="Zhang Y."/>
            <person name="Zhang G.Q."/>
            <person name="Zhang D."/>
            <person name="Liu X.D."/>
            <person name="Xu X.Y."/>
            <person name="Sun W.H."/>
            <person name="Yu X."/>
            <person name="Zhu X."/>
            <person name="Wang Z.W."/>
            <person name="Zhao X."/>
            <person name="Zhong W.Y."/>
            <person name="Chen H."/>
            <person name="Yin W.L."/>
            <person name="Huang T."/>
            <person name="Niu S.C."/>
            <person name="Liu Z.J."/>
        </authorList>
    </citation>
    <scope>NUCLEOTIDE SEQUENCE [LARGE SCALE GENOMIC DNA]</scope>
    <source>
        <strain evidence="1">Lindl</strain>
    </source>
</reference>
<comment type="caution">
    <text evidence="1">The sequence shown here is derived from an EMBL/GenBank/DDBJ whole genome shotgun (WGS) entry which is preliminary data.</text>
</comment>
<protein>
    <submittedName>
        <fullName evidence="1">Uncharacterized protein</fullName>
    </submittedName>
</protein>
<accession>A0AAV7GIU8</accession>
<dbReference type="AlphaFoldDB" id="A0AAV7GIU8"/>
<evidence type="ECO:0000313" key="1">
    <source>
        <dbReference type="EMBL" id="KAH0461714.1"/>
    </source>
</evidence>
<organism evidence="1 2">
    <name type="scientific">Dendrobium chrysotoxum</name>
    <name type="common">Orchid</name>
    <dbReference type="NCBI Taxonomy" id="161865"/>
    <lineage>
        <taxon>Eukaryota</taxon>
        <taxon>Viridiplantae</taxon>
        <taxon>Streptophyta</taxon>
        <taxon>Embryophyta</taxon>
        <taxon>Tracheophyta</taxon>
        <taxon>Spermatophyta</taxon>
        <taxon>Magnoliopsida</taxon>
        <taxon>Liliopsida</taxon>
        <taxon>Asparagales</taxon>
        <taxon>Orchidaceae</taxon>
        <taxon>Epidendroideae</taxon>
        <taxon>Malaxideae</taxon>
        <taxon>Dendrobiinae</taxon>
        <taxon>Dendrobium</taxon>
    </lineage>
</organism>
<proteinExistence type="predicted"/>
<gene>
    <name evidence="1" type="ORF">IEQ34_009289</name>
</gene>
<keyword evidence="2" id="KW-1185">Reference proteome</keyword>
<evidence type="ECO:0000313" key="2">
    <source>
        <dbReference type="Proteomes" id="UP000775213"/>
    </source>
</evidence>
<name>A0AAV7GIU8_DENCH</name>
<dbReference type="Proteomes" id="UP000775213">
    <property type="component" value="Unassembled WGS sequence"/>
</dbReference>
<sequence length="121" mass="13996">MPSKTLPVGLLPLHPATNGRRISSNKHTESKRQLDDVLNCTYRKNIIELVEVYKLIHEKMNARGFFLNSKLGSELLLAVARDEGQRKTIGSMIETDSRLPIEENLIRRREESKLKWRRSTL</sequence>
<dbReference type="EMBL" id="JAGFBR010000009">
    <property type="protein sequence ID" value="KAH0461714.1"/>
    <property type="molecule type" value="Genomic_DNA"/>
</dbReference>